<evidence type="ECO:0000313" key="3">
    <source>
        <dbReference type="Proteomes" id="UP000237846"/>
    </source>
</evidence>
<dbReference type="Pfam" id="PF00583">
    <property type="entry name" value="Acetyltransf_1"/>
    <property type="match status" value="1"/>
</dbReference>
<sequence length="154" mass="16390">MPPDISVRAARPGDHERIVAVADEWWGRPVAAKLPRLFLDHFAATSLVAERDGALAAFLIGFHSPSAADTAYVHFAAVRPDERGNGIAAELYERFTAAAAAAGRTVVRAVTSPGNARSIAFHSALGFSVSAPVPDYDGPGRDRVVFERRTGPAR</sequence>
<dbReference type="RefSeq" id="WP_106250928.1">
    <property type="nucleotide sequence ID" value="NZ_PVZC01000008.1"/>
</dbReference>
<accession>A0A2T0PXE4</accession>
<dbReference type="PANTHER" id="PTHR43072:SF36">
    <property type="entry name" value="RIBOSOMAL-PROTEIN-ALANINE ACETYLTRANSFERASE"/>
    <property type="match status" value="1"/>
</dbReference>
<organism evidence="2 3">
    <name type="scientific">Allonocardiopsis opalescens</name>
    <dbReference type="NCBI Taxonomy" id="1144618"/>
    <lineage>
        <taxon>Bacteria</taxon>
        <taxon>Bacillati</taxon>
        <taxon>Actinomycetota</taxon>
        <taxon>Actinomycetes</taxon>
        <taxon>Streptosporangiales</taxon>
        <taxon>Allonocardiopsis</taxon>
    </lineage>
</organism>
<keyword evidence="2" id="KW-0808">Transferase</keyword>
<gene>
    <name evidence="2" type="ORF">CLV72_108207</name>
</gene>
<comment type="caution">
    <text evidence="2">The sequence shown here is derived from an EMBL/GenBank/DDBJ whole genome shotgun (WGS) entry which is preliminary data.</text>
</comment>
<evidence type="ECO:0000313" key="2">
    <source>
        <dbReference type="EMBL" id="PRX96201.1"/>
    </source>
</evidence>
<dbReference type="OrthoDB" id="8593648at2"/>
<evidence type="ECO:0000259" key="1">
    <source>
        <dbReference type="PROSITE" id="PS51186"/>
    </source>
</evidence>
<dbReference type="InterPro" id="IPR000182">
    <property type="entry name" value="GNAT_dom"/>
</dbReference>
<dbReference type="SUPFAM" id="SSF55729">
    <property type="entry name" value="Acyl-CoA N-acyltransferases (Nat)"/>
    <property type="match status" value="1"/>
</dbReference>
<proteinExistence type="predicted"/>
<dbReference type="PANTHER" id="PTHR43072">
    <property type="entry name" value="N-ACETYLTRANSFERASE"/>
    <property type="match status" value="1"/>
</dbReference>
<keyword evidence="3" id="KW-1185">Reference proteome</keyword>
<feature type="domain" description="N-acetyltransferase" evidence="1">
    <location>
        <begin position="5"/>
        <end position="152"/>
    </location>
</feature>
<protein>
    <submittedName>
        <fullName evidence="2">Acetyltransferase (GNAT) family protein</fullName>
    </submittedName>
</protein>
<dbReference type="PIRSF" id="PIRSF037663">
    <property type="entry name" value="Acetyltransf_GNAT_prd"/>
    <property type="match status" value="1"/>
</dbReference>
<dbReference type="PROSITE" id="PS51186">
    <property type="entry name" value="GNAT"/>
    <property type="match status" value="1"/>
</dbReference>
<dbReference type="GO" id="GO:0016747">
    <property type="term" value="F:acyltransferase activity, transferring groups other than amino-acyl groups"/>
    <property type="evidence" value="ECO:0007669"/>
    <property type="project" value="InterPro"/>
</dbReference>
<name>A0A2T0PXE4_9ACTN</name>
<reference evidence="2 3" key="1">
    <citation type="submission" date="2018-03" db="EMBL/GenBank/DDBJ databases">
        <title>Genomic Encyclopedia of Archaeal and Bacterial Type Strains, Phase II (KMG-II): from individual species to whole genera.</title>
        <authorList>
            <person name="Goeker M."/>
        </authorList>
    </citation>
    <scope>NUCLEOTIDE SEQUENCE [LARGE SCALE GENOMIC DNA]</scope>
    <source>
        <strain evidence="2 3">DSM 45601</strain>
    </source>
</reference>
<dbReference type="InterPro" id="IPR016181">
    <property type="entry name" value="Acyl_CoA_acyltransferase"/>
</dbReference>
<dbReference type="Proteomes" id="UP000237846">
    <property type="component" value="Unassembled WGS sequence"/>
</dbReference>
<dbReference type="CDD" id="cd04301">
    <property type="entry name" value="NAT_SF"/>
    <property type="match status" value="1"/>
</dbReference>
<dbReference type="EMBL" id="PVZC01000008">
    <property type="protein sequence ID" value="PRX96201.1"/>
    <property type="molecule type" value="Genomic_DNA"/>
</dbReference>
<dbReference type="InterPro" id="IPR017255">
    <property type="entry name" value="AcTrfase_GNAT_prd"/>
</dbReference>
<dbReference type="AlphaFoldDB" id="A0A2T0PXE4"/>
<dbReference type="Gene3D" id="3.40.630.30">
    <property type="match status" value="1"/>
</dbReference>